<dbReference type="EMBL" id="JACEEZ010021415">
    <property type="protein sequence ID" value="KAG0713506.1"/>
    <property type="molecule type" value="Genomic_DNA"/>
</dbReference>
<evidence type="ECO:0000259" key="2">
    <source>
        <dbReference type="PROSITE" id="PS50878"/>
    </source>
</evidence>
<keyword evidence="4" id="KW-1185">Reference proteome</keyword>
<dbReference type="GO" id="GO:0071897">
    <property type="term" value="P:DNA biosynthetic process"/>
    <property type="evidence" value="ECO:0007669"/>
    <property type="project" value="UniProtKB-ARBA"/>
</dbReference>
<dbReference type="Gene3D" id="3.30.70.270">
    <property type="match status" value="1"/>
</dbReference>
<comment type="caution">
    <text evidence="3">The sequence shown here is derived from an EMBL/GenBank/DDBJ whole genome shotgun (WGS) entry which is preliminary data.</text>
</comment>
<sequence>MENLRCGADVLGVDRMRQHCFRSLKLSIDSTWNGGALDHTPVKVFLETSPDKQFLFFNVSAPFFKDPPSPPGPSGQPFYGLWEYEGAAKECIGERPRSRRGFVSTETLEKIEESRAARLAGNRDQHRALSRRTRTLLRRDKERYVRSLAEDVEGHLNANDLRPAYRALKKLRSKSPSRASAIRTADGRLLSDMDGQMARWAEYFGQLFTVDPPTEQLHTTGLQAVDADPPIDETAPSLDEVREAVAKLKGGKAAGVCNISAELLKAGDEAMIRGLHAVLTAVWQSGTIPPDWKRGLVVPIWKGKGDRQDCNNYRGITLLSVPGKVLAHLLLTRIRSHLVKHQRPQQSGFTPGKSTTDRILALRVLVERRREFRQGMLAAYVDLKKAFDSVHRESLWDLLRLRGIPARTIGLITGLYSGTESAVKCGAGVSSFFPVNTGVRQGCVLAPSLFNACMDWVLDKVVDQSDCGASVGNTKITDLVFADDAVIFAESLEVLVMALEALHEEAKPLGLEVSWLKTKVQGGSVGRAVDSRVASLHSVSGSSPPVVEAFFLNDADQYLEVEICPWGQHIVLLLSGPRVTVRHSLQMEVTTHRDGTVWRGSAAIPVSYLPEKVTKFNAYAIHGSGADRVYESLYPAPSSALNPDFPNQSIVADFNSALAAGEEKLTNFLRERVFSKNTSLYASVPLSKRMTFAKAPDKKKPGQDIKARAAEIERTALKAVIDLVEVSQLVDLSELLGHRVVEESVALFNSNGTYRKTQKSQLIQKLSLQPVDMQEPYIALIDMGMIWRMAIPSAEDRQTQDGTPYKWLDYVHKLSSIILARHGNAERIICVNDPYEAAYSTKDDERDLRVQGNTHVPNIYMKLGDPFLSLCQSIQHAAL</sequence>
<dbReference type="CDD" id="cd01650">
    <property type="entry name" value="RT_nLTR_like"/>
    <property type="match status" value="1"/>
</dbReference>
<evidence type="ECO:0000313" key="4">
    <source>
        <dbReference type="Proteomes" id="UP000770661"/>
    </source>
</evidence>
<evidence type="ECO:0000313" key="3">
    <source>
        <dbReference type="EMBL" id="KAG0713506.1"/>
    </source>
</evidence>
<dbReference type="InterPro" id="IPR043502">
    <property type="entry name" value="DNA/RNA_pol_sf"/>
</dbReference>
<comment type="similarity">
    <text evidence="1">Belongs to the UPF0462 family.</text>
</comment>
<proteinExistence type="inferred from homology"/>
<evidence type="ECO:0000256" key="1">
    <source>
        <dbReference type="ARBA" id="ARBA00038085"/>
    </source>
</evidence>
<protein>
    <submittedName>
        <fullName evidence="3">UPF0462 protein C4orf33</fullName>
    </submittedName>
</protein>
<dbReference type="AlphaFoldDB" id="A0A8J5CI15"/>
<dbReference type="InterPro" id="IPR043128">
    <property type="entry name" value="Rev_trsase/Diguanyl_cyclase"/>
</dbReference>
<name>A0A8J5CI15_CHIOP</name>
<dbReference type="PANTHER" id="PTHR31475:SF5">
    <property type="entry name" value="UPF0462 PROTEIN C4ORF33 HOMOLOG"/>
    <property type="match status" value="1"/>
</dbReference>
<accession>A0A8J5CI15</accession>
<dbReference type="OrthoDB" id="10056816at2759"/>
<gene>
    <name evidence="3" type="primary">CD033</name>
    <name evidence="3" type="ORF">GWK47_016080</name>
</gene>
<dbReference type="Proteomes" id="UP000770661">
    <property type="component" value="Unassembled WGS sequence"/>
</dbReference>
<dbReference type="InterPro" id="IPR000477">
    <property type="entry name" value="RT_dom"/>
</dbReference>
<reference evidence="3" key="1">
    <citation type="submission" date="2020-07" db="EMBL/GenBank/DDBJ databases">
        <title>The High-quality genome of the commercially important snow crab, Chionoecetes opilio.</title>
        <authorList>
            <person name="Jeong J.-H."/>
            <person name="Ryu S."/>
        </authorList>
    </citation>
    <scope>NUCLEOTIDE SEQUENCE</scope>
    <source>
        <strain evidence="3">MADBK_172401_WGS</strain>
        <tissue evidence="3">Digestive gland</tissue>
    </source>
</reference>
<feature type="domain" description="Reverse transcriptase" evidence="2">
    <location>
        <begin position="281"/>
        <end position="563"/>
    </location>
</feature>
<organism evidence="3 4">
    <name type="scientific">Chionoecetes opilio</name>
    <name type="common">Atlantic snow crab</name>
    <name type="synonym">Cancer opilio</name>
    <dbReference type="NCBI Taxonomy" id="41210"/>
    <lineage>
        <taxon>Eukaryota</taxon>
        <taxon>Metazoa</taxon>
        <taxon>Ecdysozoa</taxon>
        <taxon>Arthropoda</taxon>
        <taxon>Crustacea</taxon>
        <taxon>Multicrustacea</taxon>
        <taxon>Malacostraca</taxon>
        <taxon>Eumalacostraca</taxon>
        <taxon>Eucarida</taxon>
        <taxon>Decapoda</taxon>
        <taxon>Pleocyemata</taxon>
        <taxon>Brachyura</taxon>
        <taxon>Eubrachyura</taxon>
        <taxon>Majoidea</taxon>
        <taxon>Majidae</taxon>
        <taxon>Chionoecetes</taxon>
    </lineage>
</organism>
<dbReference type="Pfam" id="PF00078">
    <property type="entry name" value="RVT_1"/>
    <property type="match status" value="1"/>
</dbReference>
<dbReference type="PROSITE" id="PS50878">
    <property type="entry name" value="RT_POL"/>
    <property type="match status" value="1"/>
</dbReference>
<dbReference type="SUPFAM" id="SSF56672">
    <property type="entry name" value="DNA/RNA polymerases"/>
    <property type="match status" value="1"/>
</dbReference>
<dbReference type="PANTHER" id="PTHR31475">
    <property type="entry name" value="UPF0462 PROTEIN"/>
    <property type="match status" value="1"/>
</dbReference>